<reference evidence="2 3" key="1">
    <citation type="submission" date="2018-11" db="EMBL/GenBank/DDBJ databases">
        <title>Sequencing the genomes of 1000 actinobacteria strains.</title>
        <authorList>
            <person name="Klenk H.-P."/>
        </authorList>
    </citation>
    <scope>NUCLEOTIDE SEQUENCE [LARGE SCALE GENOMIC DNA]</scope>
    <source>
        <strain evidence="2 3">DSM 14012</strain>
    </source>
</reference>
<feature type="signal peptide" evidence="1">
    <location>
        <begin position="1"/>
        <end position="32"/>
    </location>
</feature>
<dbReference type="EMBL" id="RKHL01000001">
    <property type="protein sequence ID" value="ROR82235.1"/>
    <property type="molecule type" value="Genomic_DNA"/>
</dbReference>
<sequence length="261" mass="26019">MRTNGVSGFRRGAVALVVLAASVGLTACSAGAASDPAPKPTASDAADGGIAGLDADDAVARVLEATRRTSTVHVVGTYVAPGVEGEGGAESGDAVTQPGNEMTIDLSGARERFTAVLTVDGAVSEWRRIDGEVFVHGDLAAEALLGLRGVSTGFVGLRADDVRIVDWLTLLDVEAVLQSVLDPGLDDVVVTVGAAGADTPSTIQLAVTAAGSLIGTVVVDGAGAALPLSLTVSDAAGSGDFTFSDWGVTAPVERPTVLAEP</sequence>
<dbReference type="AlphaFoldDB" id="A0A3N2C3Z7"/>
<keyword evidence="1" id="KW-0732">Signal</keyword>
<dbReference type="PROSITE" id="PS51257">
    <property type="entry name" value="PROKAR_LIPOPROTEIN"/>
    <property type="match status" value="1"/>
</dbReference>
<gene>
    <name evidence="2" type="ORF">EDD42_2323</name>
</gene>
<proteinExistence type="predicted"/>
<dbReference type="Proteomes" id="UP000266915">
    <property type="component" value="Unassembled WGS sequence"/>
</dbReference>
<keyword evidence="3" id="KW-1185">Reference proteome</keyword>
<evidence type="ECO:0008006" key="4">
    <source>
        <dbReference type="Google" id="ProtNLM"/>
    </source>
</evidence>
<organism evidence="2 3">
    <name type="scientific">Plantibacter flavus</name>
    <dbReference type="NCBI Taxonomy" id="150123"/>
    <lineage>
        <taxon>Bacteria</taxon>
        <taxon>Bacillati</taxon>
        <taxon>Actinomycetota</taxon>
        <taxon>Actinomycetes</taxon>
        <taxon>Micrococcales</taxon>
        <taxon>Microbacteriaceae</taxon>
        <taxon>Plantibacter</taxon>
    </lineage>
</organism>
<accession>A0A3N2C3Z7</accession>
<evidence type="ECO:0000313" key="2">
    <source>
        <dbReference type="EMBL" id="ROR82235.1"/>
    </source>
</evidence>
<evidence type="ECO:0000256" key="1">
    <source>
        <dbReference type="SAM" id="SignalP"/>
    </source>
</evidence>
<evidence type="ECO:0000313" key="3">
    <source>
        <dbReference type="Proteomes" id="UP000266915"/>
    </source>
</evidence>
<feature type="chain" id="PRO_5018693487" description="Lipoprotein LprG" evidence="1">
    <location>
        <begin position="33"/>
        <end position="261"/>
    </location>
</feature>
<protein>
    <recommendedName>
        <fullName evidence="4">Lipoprotein LprG</fullName>
    </recommendedName>
</protein>
<comment type="caution">
    <text evidence="2">The sequence shown here is derived from an EMBL/GenBank/DDBJ whole genome shotgun (WGS) entry which is preliminary data.</text>
</comment>
<dbReference type="RefSeq" id="WP_085513121.1">
    <property type="nucleotide sequence ID" value="NZ_FXAP01000005.1"/>
</dbReference>
<name>A0A3N2C3Z7_9MICO</name>